<dbReference type="Gene3D" id="3.40.50.10320">
    <property type="entry name" value="LmbE-like"/>
    <property type="match status" value="1"/>
</dbReference>
<organism evidence="2 3">
    <name type="scientific">Roseateles flavus</name>
    <dbReference type="NCBI Taxonomy" id="3149041"/>
    <lineage>
        <taxon>Bacteria</taxon>
        <taxon>Pseudomonadati</taxon>
        <taxon>Pseudomonadota</taxon>
        <taxon>Betaproteobacteria</taxon>
        <taxon>Burkholderiales</taxon>
        <taxon>Sphaerotilaceae</taxon>
        <taxon>Roseateles</taxon>
    </lineage>
</organism>
<dbReference type="EMBL" id="JBDPZC010000006">
    <property type="protein sequence ID" value="MEO3714071.1"/>
    <property type="molecule type" value="Genomic_DNA"/>
</dbReference>
<dbReference type="GO" id="GO:0016787">
    <property type="term" value="F:hydrolase activity"/>
    <property type="evidence" value="ECO:0007669"/>
    <property type="project" value="UniProtKB-KW"/>
</dbReference>
<evidence type="ECO:0000256" key="1">
    <source>
        <dbReference type="SAM" id="MobiDB-lite"/>
    </source>
</evidence>
<evidence type="ECO:0000313" key="2">
    <source>
        <dbReference type="EMBL" id="MEO3714071.1"/>
    </source>
</evidence>
<dbReference type="InterPro" id="IPR024078">
    <property type="entry name" value="LmbE-like_dom_sf"/>
</dbReference>
<sequence length="304" mass="33684">MPSPRPPALEAEDAQQGRLPATETARARELAAWLDWVNDWARLMQLPPCDEASPARKRRGHTPLALIFSPHPDDECIVGALPLRLRRESHWRVCNVAVTLGSNQARRQPRWQELRQACELLDFETLQLADGGLEQVRPDTPIAQPLLWQSHVDKAAALLRREQPALVLLPHEGDGIATHMGVHRLALDALQAAGYNGLVAQTEYWAPQSGANLMVESSRQDLARLVQALSRHVGEVARNPYHLRLPAWMADNVRRGGEMIAGAGTAPPAFGFATLYRLTRWLAGREQDDLPPRMAGAAERLSLA</sequence>
<gene>
    <name evidence="2" type="ORF">ABDJ40_14995</name>
</gene>
<proteinExistence type="predicted"/>
<protein>
    <submittedName>
        <fullName evidence="2">PIG-L family deacetylase</fullName>
        <ecNumber evidence="2">3.5.1.-</ecNumber>
    </submittedName>
</protein>
<accession>A0ABV0GG93</accession>
<keyword evidence="2" id="KW-0378">Hydrolase</keyword>
<dbReference type="SUPFAM" id="SSF102588">
    <property type="entry name" value="LmbE-like"/>
    <property type="match status" value="1"/>
</dbReference>
<dbReference type="Pfam" id="PF02585">
    <property type="entry name" value="PIG-L"/>
    <property type="match status" value="1"/>
</dbReference>
<name>A0ABV0GG93_9BURK</name>
<feature type="region of interest" description="Disordered" evidence="1">
    <location>
        <begin position="1"/>
        <end position="22"/>
    </location>
</feature>
<dbReference type="InterPro" id="IPR003737">
    <property type="entry name" value="GlcNAc_PI_deacetylase-related"/>
</dbReference>
<evidence type="ECO:0000313" key="3">
    <source>
        <dbReference type="Proteomes" id="UP001462640"/>
    </source>
</evidence>
<dbReference type="EC" id="3.5.1.-" evidence="2"/>
<keyword evidence="3" id="KW-1185">Reference proteome</keyword>
<comment type="caution">
    <text evidence="2">The sequence shown here is derived from an EMBL/GenBank/DDBJ whole genome shotgun (WGS) entry which is preliminary data.</text>
</comment>
<dbReference type="RefSeq" id="WP_269633120.1">
    <property type="nucleotide sequence ID" value="NZ_JBDPZC010000006.1"/>
</dbReference>
<dbReference type="Proteomes" id="UP001462640">
    <property type="component" value="Unassembled WGS sequence"/>
</dbReference>
<reference evidence="2 3" key="1">
    <citation type="submission" date="2024-05" db="EMBL/GenBank/DDBJ databases">
        <title>Roseateles sp. 2.12 16S ribosomal RNA gene Genome sequencing and assembly.</title>
        <authorList>
            <person name="Woo H."/>
        </authorList>
    </citation>
    <scope>NUCLEOTIDE SEQUENCE [LARGE SCALE GENOMIC DNA]</scope>
    <source>
        <strain evidence="2 3">2.12</strain>
    </source>
</reference>